<gene>
    <name evidence="1" type="ORF">PSON_ATCC_30995.1.T0880014</name>
</gene>
<dbReference type="EMBL" id="CAJJDN010000088">
    <property type="protein sequence ID" value="CAD8106907.1"/>
    <property type="molecule type" value="Genomic_DNA"/>
</dbReference>
<keyword evidence="2" id="KW-1185">Reference proteome</keyword>
<organism evidence="1 2">
    <name type="scientific">Paramecium sonneborni</name>
    <dbReference type="NCBI Taxonomy" id="65129"/>
    <lineage>
        <taxon>Eukaryota</taxon>
        <taxon>Sar</taxon>
        <taxon>Alveolata</taxon>
        <taxon>Ciliophora</taxon>
        <taxon>Intramacronucleata</taxon>
        <taxon>Oligohymenophorea</taxon>
        <taxon>Peniculida</taxon>
        <taxon>Parameciidae</taxon>
        <taxon>Paramecium</taxon>
    </lineage>
</organism>
<proteinExistence type="predicted"/>
<evidence type="ECO:0000313" key="1">
    <source>
        <dbReference type="EMBL" id="CAD8106907.1"/>
    </source>
</evidence>
<sequence length="68" mass="8018">MLWDNIFIMGITSVKDGQKYRQINKLNTGNCTLNFIIYIHGFFELNHFSKCDQYQIQNGKQLTDQTLD</sequence>
<name>A0A8S1PUB0_9CILI</name>
<dbReference type="AlphaFoldDB" id="A0A8S1PUB0"/>
<reference evidence="1" key="1">
    <citation type="submission" date="2021-01" db="EMBL/GenBank/DDBJ databases">
        <authorList>
            <consortium name="Genoscope - CEA"/>
            <person name="William W."/>
        </authorList>
    </citation>
    <scope>NUCLEOTIDE SEQUENCE</scope>
</reference>
<evidence type="ECO:0000313" key="2">
    <source>
        <dbReference type="Proteomes" id="UP000692954"/>
    </source>
</evidence>
<protein>
    <submittedName>
        <fullName evidence="1">Uncharacterized protein</fullName>
    </submittedName>
</protein>
<accession>A0A8S1PUB0</accession>
<comment type="caution">
    <text evidence="1">The sequence shown here is derived from an EMBL/GenBank/DDBJ whole genome shotgun (WGS) entry which is preliminary data.</text>
</comment>
<dbReference type="Proteomes" id="UP000692954">
    <property type="component" value="Unassembled WGS sequence"/>
</dbReference>